<protein>
    <submittedName>
        <fullName evidence="1">Uncharacterized protein</fullName>
    </submittedName>
</protein>
<name>A0ABQ6CLL7_9HYPH</name>
<evidence type="ECO:0000313" key="2">
    <source>
        <dbReference type="Proteomes" id="UP001156882"/>
    </source>
</evidence>
<sequence length="82" mass="8593">MKSAAKIRRASRVAAVFQGARVAAAVMDLSPVRVLDVSGWIAGLGPDVTTAVCSKDDPPAREPTGRPAFFSDWIPARDGRAG</sequence>
<gene>
    <name evidence="1" type="ORF">GCM10007874_36800</name>
</gene>
<proteinExistence type="predicted"/>
<reference evidence="2" key="1">
    <citation type="journal article" date="2019" name="Int. J. Syst. Evol. Microbiol.">
        <title>The Global Catalogue of Microorganisms (GCM) 10K type strain sequencing project: providing services to taxonomists for standard genome sequencing and annotation.</title>
        <authorList>
            <consortium name="The Broad Institute Genomics Platform"/>
            <consortium name="The Broad Institute Genome Sequencing Center for Infectious Disease"/>
            <person name="Wu L."/>
            <person name="Ma J."/>
        </authorList>
    </citation>
    <scope>NUCLEOTIDE SEQUENCE [LARGE SCALE GENOMIC DNA]</scope>
    <source>
        <strain evidence="2">NBRC 101365</strain>
    </source>
</reference>
<evidence type="ECO:0000313" key="1">
    <source>
        <dbReference type="EMBL" id="GLS20663.1"/>
    </source>
</evidence>
<keyword evidence="2" id="KW-1185">Reference proteome</keyword>
<accession>A0ABQ6CLL7</accession>
<dbReference type="Proteomes" id="UP001156882">
    <property type="component" value="Unassembled WGS sequence"/>
</dbReference>
<organism evidence="1 2">
    <name type="scientific">Labrys miyagiensis</name>
    <dbReference type="NCBI Taxonomy" id="346912"/>
    <lineage>
        <taxon>Bacteria</taxon>
        <taxon>Pseudomonadati</taxon>
        <taxon>Pseudomonadota</taxon>
        <taxon>Alphaproteobacteria</taxon>
        <taxon>Hyphomicrobiales</taxon>
        <taxon>Xanthobacteraceae</taxon>
        <taxon>Labrys</taxon>
    </lineage>
</organism>
<comment type="caution">
    <text evidence="1">The sequence shown here is derived from an EMBL/GenBank/DDBJ whole genome shotgun (WGS) entry which is preliminary data.</text>
</comment>
<dbReference type="EMBL" id="BSPC01000032">
    <property type="protein sequence ID" value="GLS20663.1"/>
    <property type="molecule type" value="Genomic_DNA"/>
</dbReference>